<organism evidence="6 7">
    <name type="scientific">Rathayibacter tanaceti</name>
    <dbReference type="NCBI Taxonomy" id="1671680"/>
    <lineage>
        <taxon>Bacteria</taxon>
        <taxon>Bacillati</taxon>
        <taxon>Actinomycetota</taxon>
        <taxon>Actinomycetes</taxon>
        <taxon>Micrococcales</taxon>
        <taxon>Microbacteriaceae</taxon>
        <taxon>Rathayibacter</taxon>
    </lineage>
</organism>
<dbReference type="GO" id="GO:0006355">
    <property type="term" value="P:regulation of DNA-templated transcription"/>
    <property type="evidence" value="ECO:0007669"/>
    <property type="project" value="InterPro"/>
</dbReference>
<evidence type="ECO:0000259" key="5">
    <source>
        <dbReference type="PROSITE" id="PS50043"/>
    </source>
</evidence>
<dbReference type="EMBL" id="LIIN01000098">
    <property type="protein sequence ID" value="KZX20447.1"/>
    <property type="molecule type" value="Genomic_DNA"/>
</dbReference>
<sequence length="665" mass="69982">MSSVEVLRAPLTETQARLSALLADAVPHSVIAQLAANCPFAPFKSLGASPGAPGSSISVADMTGIGERAGSPGAWLGRAVVANVEVPVLALVSGTGEQRALLVLIRTDEEPIDPDDIRAAVGLWEVVTAHRDGLRNEAAPEWLAISRAAASARAVALAELGDAHSVLLTALVAVLRDRTLADAEARRRTLDVAVSGLVELRSRLELDRILAEESAAEASSSLTASLLRMTGPRGVRLDVSPLRDDDASGRSLPADVAATARASVRTIVQTMLEEQSGLRRIHVGWRLTDADLVATVRDDGPGALAREAFDSSRVQERLTAVGARLDVDAVPDWGTTVVVSVPITAQPTPRTDPLAALSQRELDVAQHLLRGSRNRDIARALTVSESTVKFHLASIFKKLDVDSRSRAPRSWPRRSCPDSDSGSRSRRVVGSRAILGAGLREGPVGVDEASWCSPCGSIERSDRGGLSTTSSSECSVPIEPPDQRCRRGPAGPVGSDRRLRRAVADEVHAAVGSRLRSEHGVAAGRRPVGPDHVASTERREQGAALEDSAPPRLQGVARPAQTGARDNADGRPALGRLVSREAAGHGVPADPRRDCRARERRTAGPAGAGVRVAGPTGPATGGSTPRWSGCRPRSRAAWSTRRSPAARHRRCGRSPPTPPGRSGSS</sequence>
<dbReference type="InterPro" id="IPR036388">
    <property type="entry name" value="WH-like_DNA-bd_sf"/>
</dbReference>
<dbReference type="PANTHER" id="PTHR44688">
    <property type="entry name" value="DNA-BINDING TRANSCRIPTIONAL ACTIVATOR DEVR_DOSR"/>
    <property type="match status" value="1"/>
</dbReference>
<proteinExistence type="predicted"/>
<dbReference type="PROSITE" id="PS50043">
    <property type="entry name" value="HTH_LUXR_2"/>
    <property type="match status" value="1"/>
</dbReference>
<dbReference type="SUPFAM" id="SSF46894">
    <property type="entry name" value="C-terminal effector domain of the bipartite response regulators"/>
    <property type="match status" value="1"/>
</dbReference>
<dbReference type="Pfam" id="PF00196">
    <property type="entry name" value="GerE"/>
    <property type="match status" value="1"/>
</dbReference>
<protein>
    <submittedName>
        <fullName evidence="6">Transcriptional regulatory protein DegU</fullName>
    </submittedName>
</protein>
<evidence type="ECO:0000256" key="2">
    <source>
        <dbReference type="ARBA" id="ARBA00023125"/>
    </source>
</evidence>
<dbReference type="Proteomes" id="UP000076717">
    <property type="component" value="Unassembled WGS sequence"/>
</dbReference>
<dbReference type="CDD" id="cd06170">
    <property type="entry name" value="LuxR_C_like"/>
    <property type="match status" value="1"/>
</dbReference>
<feature type="domain" description="HTH luxR-type" evidence="5">
    <location>
        <begin position="350"/>
        <end position="415"/>
    </location>
</feature>
<feature type="region of interest" description="Disordered" evidence="4">
    <location>
        <begin position="513"/>
        <end position="665"/>
    </location>
</feature>
<dbReference type="SMART" id="SM00421">
    <property type="entry name" value="HTH_LUXR"/>
    <property type="match status" value="1"/>
</dbReference>
<dbReference type="PRINTS" id="PR00038">
    <property type="entry name" value="HTHLUXR"/>
</dbReference>
<dbReference type="InterPro" id="IPR036890">
    <property type="entry name" value="HATPase_C_sf"/>
</dbReference>
<keyword evidence="7" id="KW-1185">Reference proteome</keyword>
<keyword evidence="3" id="KW-0804">Transcription</keyword>
<evidence type="ECO:0000256" key="1">
    <source>
        <dbReference type="ARBA" id="ARBA00023015"/>
    </source>
</evidence>
<feature type="region of interest" description="Disordered" evidence="4">
    <location>
        <begin position="460"/>
        <end position="499"/>
    </location>
</feature>
<dbReference type="PANTHER" id="PTHR44688:SF16">
    <property type="entry name" value="DNA-BINDING TRANSCRIPTIONAL ACTIVATOR DEVR_DOSR"/>
    <property type="match status" value="1"/>
</dbReference>
<feature type="compositionally biased region" description="Low complexity" evidence="4">
    <location>
        <begin position="603"/>
        <end position="622"/>
    </location>
</feature>
<reference evidence="6 7" key="1">
    <citation type="submission" date="2015-08" db="EMBL/GenBank/DDBJ databases">
        <title>Draft Genome Sequence of Rathayibacter sp. Strain VKM Ac-2596 Isolated from Leaf Gall Induced by Plant-Parasitic Nematodes.</title>
        <authorList>
            <person name="Vasilenko O.V."/>
            <person name="Starodumova I.P."/>
            <person name="Tarlachkov S.V."/>
            <person name="Dorofeeva L.V."/>
            <person name="Evtushenko L.I."/>
        </authorList>
    </citation>
    <scope>NUCLEOTIDE SEQUENCE [LARGE SCALE GENOMIC DNA]</scope>
    <source>
        <strain evidence="6 7">VKM Ac-2596</strain>
    </source>
</reference>
<dbReference type="Gene3D" id="3.30.565.10">
    <property type="entry name" value="Histidine kinase-like ATPase, C-terminal domain"/>
    <property type="match status" value="1"/>
</dbReference>
<keyword evidence="2" id="KW-0238">DNA-binding</keyword>
<evidence type="ECO:0000313" key="7">
    <source>
        <dbReference type="Proteomes" id="UP000076717"/>
    </source>
</evidence>
<gene>
    <name evidence="6" type="primary">degU_2</name>
    <name evidence="6" type="ORF">ACH61_02445</name>
</gene>
<dbReference type="Gene3D" id="1.10.10.10">
    <property type="entry name" value="Winged helix-like DNA-binding domain superfamily/Winged helix DNA-binding domain"/>
    <property type="match status" value="1"/>
</dbReference>
<dbReference type="GO" id="GO:0003677">
    <property type="term" value="F:DNA binding"/>
    <property type="evidence" value="ECO:0007669"/>
    <property type="project" value="UniProtKB-KW"/>
</dbReference>
<dbReference type="AlphaFoldDB" id="A0A162J0K2"/>
<evidence type="ECO:0000256" key="3">
    <source>
        <dbReference type="ARBA" id="ARBA00023163"/>
    </source>
</evidence>
<dbReference type="InterPro" id="IPR000792">
    <property type="entry name" value="Tscrpt_reg_LuxR_C"/>
</dbReference>
<dbReference type="PROSITE" id="PS00622">
    <property type="entry name" value="HTH_LUXR_1"/>
    <property type="match status" value="1"/>
</dbReference>
<feature type="region of interest" description="Disordered" evidence="4">
    <location>
        <begin position="406"/>
        <end position="427"/>
    </location>
</feature>
<feature type="compositionally biased region" description="Basic and acidic residues" evidence="4">
    <location>
        <begin position="590"/>
        <end position="602"/>
    </location>
</feature>
<keyword evidence="1" id="KW-0805">Transcription regulation</keyword>
<comment type="caution">
    <text evidence="6">The sequence shown here is derived from an EMBL/GenBank/DDBJ whole genome shotgun (WGS) entry which is preliminary data.</text>
</comment>
<dbReference type="SUPFAM" id="SSF55874">
    <property type="entry name" value="ATPase domain of HSP90 chaperone/DNA topoisomerase II/histidine kinase"/>
    <property type="match status" value="1"/>
</dbReference>
<name>A0A162J0K2_9MICO</name>
<accession>A0A162J0K2</accession>
<evidence type="ECO:0000256" key="4">
    <source>
        <dbReference type="SAM" id="MobiDB-lite"/>
    </source>
</evidence>
<evidence type="ECO:0000313" key="6">
    <source>
        <dbReference type="EMBL" id="KZX20447.1"/>
    </source>
</evidence>
<dbReference type="InterPro" id="IPR016032">
    <property type="entry name" value="Sig_transdc_resp-reg_C-effctor"/>
</dbReference>